<dbReference type="PANTHER" id="PTHR40076">
    <property type="entry name" value="MEMBRANE PROTEIN-RELATED"/>
    <property type="match status" value="1"/>
</dbReference>
<dbReference type="InterPro" id="IPR010380">
    <property type="entry name" value="DUF975"/>
</dbReference>
<organism evidence="1 2">
    <name type="scientific">Vagococcus penaei</name>
    <dbReference type="NCBI Taxonomy" id="633807"/>
    <lineage>
        <taxon>Bacteria</taxon>
        <taxon>Bacillati</taxon>
        <taxon>Bacillota</taxon>
        <taxon>Bacilli</taxon>
        <taxon>Lactobacillales</taxon>
        <taxon>Enterococcaceae</taxon>
        <taxon>Vagococcus</taxon>
    </lineage>
</organism>
<keyword evidence="2" id="KW-1185">Reference proteome</keyword>
<evidence type="ECO:0000313" key="1">
    <source>
        <dbReference type="EMBL" id="AQP54435.1"/>
    </source>
</evidence>
<dbReference type="EMBL" id="CP019609">
    <property type="protein sequence ID" value="AQP54435.1"/>
    <property type="molecule type" value="Genomic_DNA"/>
</dbReference>
<protein>
    <submittedName>
        <fullName evidence="1">Uncharacterized protein</fullName>
    </submittedName>
</protein>
<dbReference type="RefSeq" id="WP_077276515.1">
    <property type="nucleotide sequence ID" value="NZ_CP019609.1"/>
</dbReference>
<reference evidence="1 2" key="1">
    <citation type="journal article" date="2010" name="Int. J. Syst. Evol. Microbiol.">
        <title>Vagococcus penaei sp. nov., isolated from spoilage microbiota of cooked shrimp (Penaeus vannamei).</title>
        <authorList>
            <person name="Jaffres E."/>
            <person name="Prevost H."/>
            <person name="Rossero A."/>
            <person name="Joffraud J.J."/>
            <person name="Dousset X."/>
        </authorList>
    </citation>
    <scope>NUCLEOTIDE SEQUENCE [LARGE SCALE GENOMIC DNA]</scope>
    <source>
        <strain evidence="1 2">CD276</strain>
    </source>
</reference>
<dbReference type="PANTHER" id="PTHR40076:SF1">
    <property type="entry name" value="MEMBRANE PROTEIN"/>
    <property type="match status" value="1"/>
</dbReference>
<dbReference type="Proteomes" id="UP000188246">
    <property type="component" value="Chromosome"/>
</dbReference>
<evidence type="ECO:0000313" key="2">
    <source>
        <dbReference type="Proteomes" id="UP000188246"/>
    </source>
</evidence>
<name>A0A1Q2D7Z3_9ENTE</name>
<dbReference type="AlphaFoldDB" id="A0A1Q2D7Z3"/>
<gene>
    <name evidence="1" type="ORF">BW732_09480</name>
</gene>
<dbReference type="KEGG" id="vpi:BW732_09480"/>
<dbReference type="STRING" id="633807.BW732_09480"/>
<sequence length="252" mass="28666">MYKTTAELKNEVKDALRGRWSSAIKLSLVPIVFQIIAIWFLYLVLGTIVYFVQKYLGGSSMDTYISANNNSSGNGPGSYILNFLLTFLTLGVSFTFLDVLRQGKKADMSFKQAFRLFNGVDFVPIFLINILMYIFQTLWSMLFIIPGIVKTYAYSQSNFIYKDLSEHKDVRTLGATSFITESRQLMNGHKGRLFWLDITFIGWYLLVPLTGGLAAFYVTPYVSATKAAFYNDLSKGKYLAPEEESSDEWTNF</sequence>
<accession>A0A1Q2D7Z3</accession>
<dbReference type="OrthoDB" id="9784844at2"/>
<proteinExistence type="predicted"/>
<dbReference type="Pfam" id="PF06161">
    <property type="entry name" value="DUF975"/>
    <property type="match status" value="1"/>
</dbReference>